<evidence type="ECO:0000313" key="9">
    <source>
        <dbReference type="EMBL" id="CAG5131268.1"/>
    </source>
</evidence>
<keyword evidence="6" id="KW-0393">Immunoglobulin domain</keyword>
<keyword evidence="10" id="KW-1185">Reference proteome</keyword>
<dbReference type="SMART" id="SM00408">
    <property type="entry name" value="IGc2"/>
    <property type="match status" value="2"/>
</dbReference>
<evidence type="ECO:0000256" key="7">
    <source>
        <dbReference type="SAM" id="Phobius"/>
    </source>
</evidence>
<sequence>MNLQKSSTMGLIPAGAKLLLTVGIVWLCNMRGSDAQSPAMALEGAPAEVTITIPNNQLADSASYISIRLDNGHNLTDVLYSVGGQPKVKDEYDKKLTATQEGRRLRIQFRSVTADVAGTFKCYAHASSMVIDNCGQLLIVIRKPRPPVVRVLPSSSLVVGSRLQLLCDARSNSLPINHGLASEILWFDQTGKSIGSPGTDPKVRVNAQNQLVIEPLERAYKGRKFYCTTADSTGDISKRLVSDPSDQFEVTPEYGPAIEDFQLEPAFKHEDVVEKKTGDTITYRCDAVCSPTCTITWMFKPAAGSTDFSPVTALTDRKVLTLLVGRSSEGQYQCTAENKHGAAHQTFHLAVLYLEAPVVSINEKEVTSARVVEDTQVTLKCVFDSNPGPVVNWLSPTQTMLSTQKAPGPTVVTQGGLRKRLYTSTQRLDRLKCEDTGIYKCDGSNNIQTAEGRLELLVTCAPSGTDIPGLELKPEYVWEISQQLSIQFVIKAFPQPNITQIVSSLNGVLRKEEIPRDIEIVQTANYDGKSYLTKFGLTSKRKLDQSDTDRVYTMTIQSPDFTRDFSFHIHPRGPPHNVVNLTVIDVRHDSVILFWLPGFDGGENQTFSVEYRPYSEGESGTQQNVNVLAPAESLDGGAIFGIVFAVLILLIIIAAVLYFVVFKKRCIQPGSDGERE</sequence>
<dbReference type="InterPro" id="IPR013098">
    <property type="entry name" value="Ig_I-set"/>
</dbReference>
<dbReference type="EMBL" id="CAJHNH020004557">
    <property type="protein sequence ID" value="CAG5131268.1"/>
    <property type="molecule type" value="Genomic_DNA"/>
</dbReference>
<reference evidence="9" key="1">
    <citation type="submission" date="2021-04" db="EMBL/GenBank/DDBJ databases">
        <authorList>
            <consortium name="Molecular Ecology Group"/>
        </authorList>
    </citation>
    <scope>NUCLEOTIDE SEQUENCE</scope>
</reference>
<dbReference type="Pfam" id="PF13927">
    <property type="entry name" value="Ig_3"/>
    <property type="match status" value="1"/>
</dbReference>
<dbReference type="Gene3D" id="2.60.40.10">
    <property type="entry name" value="Immunoglobulins"/>
    <property type="match status" value="3"/>
</dbReference>
<comment type="caution">
    <text evidence="9">The sequence shown here is derived from an EMBL/GenBank/DDBJ whole genome shotgun (WGS) entry which is preliminary data.</text>
</comment>
<feature type="non-terminal residue" evidence="9">
    <location>
        <position position="1"/>
    </location>
</feature>
<dbReference type="GO" id="GO:0050839">
    <property type="term" value="F:cell adhesion molecule binding"/>
    <property type="evidence" value="ECO:0007669"/>
    <property type="project" value="TreeGrafter"/>
</dbReference>
<keyword evidence="5" id="KW-0325">Glycoprotein</keyword>
<dbReference type="InterPro" id="IPR013783">
    <property type="entry name" value="Ig-like_fold"/>
</dbReference>
<feature type="transmembrane region" description="Helical" evidence="7">
    <location>
        <begin position="638"/>
        <end position="661"/>
    </location>
</feature>
<evidence type="ECO:0000256" key="4">
    <source>
        <dbReference type="ARBA" id="ARBA00023157"/>
    </source>
</evidence>
<comment type="subcellular location">
    <subcellularLocation>
        <location evidence="1">Membrane</location>
        <topology evidence="1">Single-pass type I membrane protein</topology>
    </subcellularLocation>
</comment>
<evidence type="ECO:0000256" key="6">
    <source>
        <dbReference type="ARBA" id="ARBA00023319"/>
    </source>
</evidence>
<dbReference type="InterPro" id="IPR036179">
    <property type="entry name" value="Ig-like_dom_sf"/>
</dbReference>
<proteinExistence type="predicted"/>
<dbReference type="Pfam" id="PF07679">
    <property type="entry name" value="I-set"/>
    <property type="match status" value="1"/>
</dbReference>
<dbReference type="GO" id="GO:0098609">
    <property type="term" value="P:cell-cell adhesion"/>
    <property type="evidence" value="ECO:0007669"/>
    <property type="project" value="TreeGrafter"/>
</dbReference>
<keyword evidence="4" id="KW-1015">Disulfide bond</keyword>
<dbReference type="CDD" id="cd00096">
    <property type="entry name" value="Ig"/>
    <property type="match status" value="1"/>
</dbReference>
<dbReference type="InterPro" id="IPR007110">
    <property type="entry name" value="Ig-like_dom"/>
</dbReference>
<feature type="domain" description="Ig-like" evidence="8">
    <location>
        <begin position="357"/>
        <end position="459"/>
    </location>
</feature>
<keyword evidence="3 7" id="KW-0472">Membrane</keyword>
<evidence type="ECO:0000256" key="1">
    <source>
        <dbReference type="ARBA" id="ARBA00004479"/>
    </source>
</evidence>
<keyword evidence="7" id="KW-0812">Transmembrane</keyword>
<dbReference type="SUPFAM" id="SSF48726">
    <property type="entry name" value="Immunoglobulin"/>
    <property type="match status" value="3"/>
</dbReference>
<dbReference type="InterPro" id="IPR003598">
    <property type="entry name" value="Ig_sub2"/>
</dbReference>
<dbReference type="PROSITE" id="PS50835">
    <property type="entry name" value="IG_LIKE"/>
    <property type="match status" value="3"/>
</dbReference>
<dbReference type="AlphaFoldDB" id="A0A8S3ZTB8"/>
<keyword evidence="2" id="KW-0677">Repeat</keyword>
<evidence type="ECO:0000256" key="2">
    <source>
        <dbReference type="ARBA" id="ARBA00022737"/>
    </source>
</evidence>
<evidence type="ECO:0000259" key="8">
    <source>
        <dbReference type="PROSITE" id="PS50835"/>
    </source>
</evidence>
<feature type="domain" description="Ig-like" evidence="8">
    <location>
        <begin position="146"/>
        <end position="242"/>
    </location>
</feature>
<accession>A0A8S3ZTB8</accession>
<keyword evidence="7" id="KW-1133">Transmembrane helix</keyword>
<dbReference type="InterPro" id="IPR003599">
    <property type="entry name" value="Ig_sub"/>
</dbReference>
<dbReference type="PANTHER" id="PTHR11640:SF164">
    <property type="entry name" value="MAM DOMAIN-CONTAINING GLYCOSYLPHOSPHATIDYLINOSITOL ANCHOR PROTEIN 1"/>
    <property type="match status" value="1"/>
</dbReference>
<dbReference type="OrthoDB" id="6161934at2759"/>
<dbReference type="GO" id="GO:0005886">
    <property type="term" value="C:plasma membrane"/>
    <property type="evidence" value="ECO:0007669"/>
    <property type="project" value="TreeGrafter"/>
</dbReference>
<evidence type="ECO:0000256" key="3">
    <source>
        <dbReference type="ARBA" id="ARBA00023136"/>
    </source>
</evidence>
<protein>
    <recommendedName>
        <fullName evidence="8">Ig-like domain-containing protein</fullName>
    </recommendedName>
</protein>
<dbReference type="InterPro" id="IPR036116">
    <property type="entry name" value="FN3_sf"/>
</dbReference>
<evidence type="ECO:0000313" key="10">
    <source>
        <dbReference type="Proteomes" id="UP000678393"/>
    </source>
</evidence>
<organism evidence="9 10">
    <name type="scientific">Candidula unifasciata</name>
    <dbReference type="NCBI Taxonomy" id="100452"/>
    <lineage>
        <taxon>Eukaryota</taxon>
        <taxon>Metazoa</taxon>
        <taxon>Spiralia</taxon>
        <taxon>Lophotrochozoa</taxon>
        <taxon>Mollusca</taxon>
        <taxon>Gastropoda</taxon>
        <taxon>Heterobranchia</taxon>
        <taxon>Euthyneura</taxon>
        <taxon>Panpulmonata</taxon>
        <taxon>Eupulmonata</taxon>
        <taxon>Stylommatophora</taxon>
        <taxon>Helicina</taxon>
        <taxon>Helicoidea</taxon>
        <taxon>Geomitridae</taxon>
        <taxon>Candidula</taxon>
    </lineage>
</organism>
<dbReference type="SUPFAM" id="SSF49265">
    <property type="entry name" value="Fibronectin type III"/>
    <property type="match status" value="1"/>
</dbReference>
<dbReference type="SMART" id="SM00409">
    <property type="entry name" value="IG"/>
    <property type="match status" value="4"/>
</dbReference>
<gene>
    <name evidence="9" type="ORF">CUNI_LOCUS16826</name>
</gene>
<dbReference type="GO" id="GO:0005911">
    <property type="term" value="C:cell-cell junction"/>
    <property type="evidence" value="ECO:0007669"/>
    <property type="project" value="TreeGrafter"/>
</dbReference>
<name>A0A8S3ZTB8_9EUPU</name>
<dbReference type="InterPro" id="IPR003961">
    <property type="entry name" value="FN3_dom"/>
</dbReference>
<feature type="domain" description="Ig-like" evidence="8">
    <location>
        <begin position="256"/>
        <end position="350"/>
    </location>
</feature>
<dbReference type="PANTHER" id="PTHR11640">
    <property type="entry name" value="NEPHRIN"/>
    <property type="match status" value="1"/>
</dbReference>
<dbReference type="Proteomes" id="UP000678393">
    <property type="component" value="Unassembled WGS sequence"/>
</dbReference>
<dbReference type="CDD" id="cd00063">
    <property type="entry name" value="FN3"/>
    <property type="match status" value="1"/>
</dbReference>
<dbReference type="InterPro" id="IPR051275">
    <property type="entry name" value="Cell_adhesion_signaling"/>
</dbReference>
<evidence type="ECO:0000256" key="5">
    <source>
        <dbReference type="ARBA" id="ARBA00023180"/>
    </source>
</evidence>